<dbReference type="AlphaFoldDB" id="A0A0P0N4P9"/>
<dbReference type="OrthoDB" id="15196at2157"/>
<dbReference type="Proteomes" id="UP000058613">
    <property type="component" value="Chromosome"/>
</dbReference>
<dbReference type="RefSeq" id="WP_055409249.1">
    <property type="nucleotide sequence ID" value="NZ_CP013011.1"/>
</dbReference>
<gene>
    <name evidence="2" type="ORF">Pdsh_10340</name>
    <name evidence="1" type="ORF">Pyrde_1297</name>
</gene>
<dbReference type="EMBL" id="CP013011">
    <property type="protein sequence ID" value="ALL01343.1"/>
    <property type="molecule type" value="Genomic_DNA"/>
</dbReference>
<dbReference type="Proteomes" id="UP000196694">
    <property type="component" value="Unassembled WGS sequence"/>
</dbReference>
<dbReference type="Gene3D" id="3.30.1380.20">
    <property type="entry name" value="Trafficking protein particle complex subunit 3"/>
    <property type="match status" value="1"/>
</dbReference>
<organism evidence="1 3">
    <name type="scientific">Pyrodictium delaneyi</name>
    <dbReference type="NCBI Taxonomy" id="1273541"/>
    <lineage>
        <taxon>Archaea</taxon>
        <taxon>Thermoproteota</taxon>
        <taxon>Thermoprotei</taxon>
        <taxon>Desulfurococcales</taxon>
        <taxon>Pyrodictiaceae</taxon>
        <taxon>Pyrodictium</taxon>
    </lineage>
</organism>
<evidence type="ECO:0000313" key="1">
    <source>
        <dbReference type="EMBL" id="ALL01343.1"/>
    </source>
</evidence>
<evidence type="ECO:0000313" key="3">
    <source>
        <dbReference type="Proteomes" id="UP000058613"/>
    </source>
</evidence>
<evidence type="ECO:0000313" key="4">
    <source>
        <dbReference type="Proteomes" id="UP000196694"/>
    </source>
</evidence>
<dbReference type="EMBL" id="NCQP01000009">
    <property type="protein sequence ID" value="OWJ53827.1"/>
    <property type="molecule type" value="Genomic_DNA"/>
</dbReference>
<reference evidence="1 3" key="1">
    <citation type="submission" date="2015-10" db="EMBL/GenBank/DDBJ databases">
        <title>Complete genome sequence of hyperthermophilic archaeon Pyrodictium delaneyi Su06.</title>
        <authorList>
            <person name="Jung J.-H."/>
            <person name="Lin J."/>
            <person name="Holden J.F."/>
            <person name="Park C.-S."/>
        </authorList>
    </citation>
    <scope>NUCLEOTIDE SEQUENCE [LARGE SCALE GENOMIC DNA]</scope>
    <source>
        <strain evidence="1 3">Su06</strain>
    </source>
</reference>
<accession>A0A0P0N4P9</accession>
<proteinExistence type="predicted"/>
<dbReference type="InterPro" id="IPR024096">
    <property type="entry name" value="NO_sig/Golgi_transp_ligand-bd"/>
</dbReference>
<protein>
    <submittedName>
        <fullName evidence="1">Uncharacterized protein</fullName>
    </submittedName>
</protein>
<reference evidence="2 4" key="2">
    <citation type="submission" date="2017-05" db="EMBL/GenBank/DDBJ databases">
        <title>The draft genome of the hyperthermophilic archaeon 'Pyrodictium delaneyi strain Hulk', an iron and nitrate reducer, reveals the capacity for sulfate reduction.</title>
        <authorList>
            <person name="Demey L.M."/>
            <person name="Miller C."/>
            <person name="Manzella M."/>
            <person name="Reguera G."/>
            <person name="Kashefi K."/>
        </authorList>
    </citation>
    <scope>NUCLEOTIDE SEQUENCE [LARGE SCALE GENOMIC DNA]</scope>
    <source>
        <strain evidence="2 4">Hulk</strain>
    </source>
</reference>
<dbReference type="STRING" id="1273541.Pyrde_1297"/>
<sequence>MALEGSTLFLDGAGYADDTLREVEAYSRLIAMAVVGVEEAVGRNITGGFANLLAREIMAKYKPPGSSIKDALEWLGRNTVFRVNTYRVQGKLCREEDEGKAFYLIAHECPVRQILYLEDLPAGGTLCRIMCSYLERLFAERLGGRYRVRLVRSGPNACLLRGVVVSGNPPPDDVDVYTEPPSREEYVEQLRNMLSAILHGLSRALYLTLGSNPAMSYRAGKSYGRRLGAMILAEGYEAQNLEEAVEILNEGLQGMVKTRLEGDRLVLEWSWFHDIVEREGLQHPEFIYRLVQGFIAGVLEMLVGRRIELRSTQEHNVYAVMQL</sequence>
<dbReference type="GeneID" id="26099638"/>
<evidence type="ECO:0000313" key="2">
    <source>
        <dbReference type="EMBL" id="OWJ53827.1"/>
    </source>
</evidence>
<dbReference type="SUPFAM" id="SSF111126">
    <property type="entry name" value="Ligand-binding domain in the NO signalling and Golgi transport"/>
    <property type="match status" value="1"/>
</dbReference>
<keyword evidence="4" id="KW-1185">Reference proteome</keyword>
<name>A0A0P0N4P9_9CREN</name>
<dbReference type="KEGG" id="pdl:Pyrde_1297"/>